<reference evidence="3 4" key="2">
    <citation type="submission" date="2024-05" db="EMBL/GenBank/DDBJ databases">
        <authorList>
            <person name="Chen Y."/>
            <person name="Shah S."/>
            <person name="Dougan E. K."/>
            <person name="Thang M."/>
            <person name="Chan C."/>
        </authorList>
    </citation>
    <scope>NUCLEOTIDE SEQUENCE [LARGE SCALE GENOMIC DNA]</scope>
</reference>
<dbReference type="AlphaFoldDB" id="A0A9P1CME7"/>
<feature type="compositionally biased region" description="Basic and acidic residues" evidence="1">
    <location>
        <begin position="399"/>
        <end position="409"/>
    </location>
</feature>
<feature type="region of interest" description="Disordered" evidence="1">
    <location>
        <begin position="502"/>
        <end position="593"/>
    </location>
</feature>
<gene>
    <name evidence="2" type="ORF">C1SCF055_LOCUS21475</name>
</gene>
<feature type="compositionally biased region" description="Basic and acidic residues" evidence="1">
    <location>
        <begin position="174"/>
        <end position="183"/>
    </location>
</feature>
<protein>
    <submittedName>
        <fullName evidence="2">Uncharacterized protein</fullName>
    </submittedName>
</protein>
<evidence type="ECO:0000313" key="2">
    <source>
        <dbReference type="EMBL" id="CAI3994859.1"/>
    </source>
</evidence>
<comment type="caution">
    <text evidence="2">The sequence shown here is derived from an EMBL/GenBank/DDBJ whole genome shotgun (WGS) entry which is preliminary data.</text>
</comment>
<keyword evidence="4" id="KW-1185">Reference proteome</keyword>
<sequence length="678" mass="71426">MSLANLSFPIHELTWEHYWVVMEELGLSETETTEVLTKVLGPADDENNDEQPMKKPARKTRARASSAKGATVTKSQPAVPKKNAKRPSSASGVQETEPKVPKTGKAKAGPKPAVKTAAKSKVKPTITKTPKTQKATAADDQAGGEGEPTVPAPAVTRVRKPRVSQEPLEPVLKLPDKKPRVESDVPAAGHHAPAPVTTPVPVGGLPSPVQPDESQSQRTTWSCGTLQAGLELLKAQCPSKPKDVDSISEATTLPLGGSQDQSTELALALERIKALEAQVIAAGSSASEPGTLRRSAPLTPASLDAAEVPAPAVPLLEVETFSEQFQDAQSPIPDTPYEPDQPDTIEATQVDGDGSEKQPSEARSIVVEPAAKDIGAEREALLKNALPTPPGAVSPVAVHEPHDWKRSPDPIAHAEKLCEELTETQMNDLMGKYSSVASSKGDVGLIRPDQLDEASRMSFFETLEQMVLMNRKTLSMDKVDVVKVKPSAAPCQASNLKIAAPEASTGGVPEAVQAPAVPEPSTGGLPDPVGSVPECGGSGAVPEPVQPSSGGGPDQALAVPAPTVAPSQHGAAEAAATAPPEGGSMQVVPHSSQNRELELAGLQALMSAQKGREAAQLEQAQRLQPRVAVTAATEKLDWTTHKKEGMRLKRLLEDSSEGARFPHMKKLFNEGSKEDWVR</sequence>
<feature type="region of interest" description="Disordered" evidence="1">
    <location>
        <begin position="320"/>
        <end position="409"/>
    </location>
</feature>
<dbReference type="Proteomes" id="UP001152797">
    <property type="component" value="Unassembled WGS sequence"/>
</dbReference>
<feature type="compositionally biased region" description="Basic and acidic residues" evidence="1">
    <location>
        <begin position="667"/>
        <end position="678"/>
    </location>
</feature>
<dbReference type="EMBL" id="CAMXCT030002002">
    <property type="protein sequence ID" value="CAL4782171.1"/>
    <property type="molecule type" value="Genomic_DNA"/>
</dbReference>
<feature type="compositionally biased region" description="Basic and acidic residues" evidence="1">
    <location>
        <begin position="370"/>
        <end position="381"/>
    </location>
</feature>
<feature type="compositionally biased region" description="Low complexity" evidence="1">
    <location>
        <begin position="508"/>
        <end position="520"/>
    </location>
</feature>
<feature type="compositionally biased region" description="Low complexity" evidence="1">
    <location>
        <begin position="570"/>
        <end position="583"/>
    </location>
</feature>
<organism evidence="2">
    <name type="scientific">Cladocopium goreaui</name>
    <dbReference type="NCBI Taxonomy" id="2562237"/>
    <lineage>
        <taxon>Eukaryota</taxon>
        <taxon>Sar</taxon>
        <taxon>Alveolata</taxon>
        <taxon>Dinophyceae</taxon>
        <taxon>Suessiales</taxon>
        <taxon>Symbiodiniaceae</taxon>
        <taxon>Cladocopium</taxon>
    </lineage>
</organism>
<proteinExistence type="predicted"/>
<feature type="region of interest" description="Disordered" evidence="1">
    <location>
        <begin position="239"/>
        <end position="260"/>
    </location>
</feature>
<dbReference type="EMBL" id="CAMXCT020002002">
    <property type="protein sequence ID" value="CAL1148234.1"/>
    <property type="molecule type" value="Genomic_DNA"/>
</dbReference>
<feature type="compositionally biased region" description="Low complexity" evidence="1">
    <location>
        <begin position="101"/>
        <end position="138"/>
    </location>
</feature>
<evidence type="ECO:0000313" key="4">
    <source>
        <dbReference type="Proteomes" id="UP001152797"/>
    </source>
</evidence>
<reference evidence="2" key="1">
    <citation type="submission" date="2022-10" db="EMBL/GenBank/DDBJ databases">
        <authorList>
            <person name="Chen Y."/>
            <person name="Dougan E. K."/>
            <person name="Chan C."/>
            <person name="Rhodes N."/>
            <person name="Thang M."/>
        </authorList>
    </citation>
    <scope>NUCLEOTIDE SEQUENCE</scope>
</reference>
<name>A0A9P1CME7_9DINO</name>
<feature type="compositionally biased region" description="Low complexity" evidence="1">
    <location>
        <begin position="185"/>
        <end position="211"/>
    </location>
</feature>
<feature type="compositionally biased region" description="Polar residues" evidence="1">
    <location>
        <begin position="212"/>
        <end position="221"/>
    </location>
</feature>
<evidence type="ECO:0000256" key="1">
    <source>
        <dbReference type="SAM" id="MobiDB-lite"/>
    </source>
</evidence>
<evidence type="ECO:0000313" key="3">
    <source>
        <dbReference type="EMBL" id="CAL4782171.1"/>
    </source>
</evidence>
<feature type="region of interest" description="Disordered" evidence="1">
    <location>
        <begin position="655"/>
        <end position="678"/>
    </location>
</feature>
<feature type="region of interest" description="Disordered" evidence="1">
    <location>
        <begin position="38"/>
        <end position="221"/>
    </location>
</feature>
<accession>A0A9P1CME7</accession>
<dbReference type="EMBL" id="CAMXCT010002002">
    <property type="protein sequence ID" value="CAI3994859.1"/>
    <property type="molecule type" value="Genomic_DNA"/>
</dbReference>